<keyword evidence="2" id="KW-1185">Reference proteome</keyword>
<dbReference type="OrthoDB" id="1436205at2759"/>
<gene>
    <name evidence="1" type="ORF">ORAREDHAP_LOCUS38844</name>
</gene>
<dbReference type="Proteomes" id="UP000507245">
    <property type="component" value="Unassembled WGS sequence"/>
</dbReference>
<protein>
    <recommendedName>
        <fullName evidence="3">Reverse transcriptase domain-containing protein</fullName>
    </recommendedName>
</protein>
<name>A0A6J5XKS2_PRUAR</name>
<evidence type="ECO:0000313" key="2">
    <source>
        <dbReference type="Proteomes" id="UP000507245"/>
    </source>
</evidence>
<evidence type="ECO:0000313" key="1">
    <source>
        <dbReference type="EMBL" id="CAB4314420.1"/>
    </source>
</evidence>
<accession>A0A6J5XKS2</accession>
<proteinExistence type="predicted"/>
<dbReference type="EMBL" id="CAEKKB010000006">
    <property type="protein sequence ID" value="CAB4314420.1"/>
    <property type="molecule type" value="Genomic_DNA"/>
</dbReference>
<dbReference type="AlphaFoldDB" id="A0A6J5XKS2"/>
<organism evidence="1 2">
    <name type="scientific">Prunus armeniaca</name>
    <name type="common">Apricot</name>
    <name type="synonym">Armeniaca vulgaris</name>
    <dbReference type="NCBI Taxonomy" id="36596"/>
    <lineage>
        <taxon>Eukaryota</taxon>
        <taxon>Viridiplantae</taxon>
        <taxon>Streptophyta</taxon>
        <taxon>Embryophyta</taxon>
        <taxon>Tracheophyta</taxon>
        <taxon>Spermatophyta</taxon>
        <taxon>Magnoliopsida</taxon>
        <taxon>eudicotyledons</taxon>
        <taxon>Gunneridae</taxon>
        <taxon>Pentapetalae</taxon>
        <taxon>rosids</taxon>
        <taxon>fabids</taxon>
        <taxon>Rosales</taxon>
        <taxon>Rosaceae</taxon>
        <taxon>Amygdaloideae</taxon>
        <taxon>Amygdaleae</taxon>
        <taxon>Prunus</taxon>
    </lineage>
</organism>
<evidence type="ECO:0008006" key="3">
    <source>
        <dbReference type="Google" id="ProtNLM"/>
    </source>
</evidence>
<sequence length="100" mass="11067">MNATLLAHFTEEEIKIATHQLGAHKAPSPDGFPGMFYKFFWDIVKLIVCGTTNDLQYGSCRFKALNRAFIALIPKVQAQENTNQFTPIGLCNNSWSGSSG</sequence>
<reference evidence="2" key="1">
    <citation type="journal article" date="2020" name="Genome Biol.">
        <title>Gamete binning: chromosome-level and haplotype-resolved genome assembly enabled by high-throughput single-cell sequencing of gamete genomes.</title>
        <authorList>
            <person name="Campoy J.A."/>
            <person name="Sun H."/>
            <person name="Goel M."/>
            <person name="Jiao W.-B."/>
            <person name="Folz-Donahue K."/>
            <person name="Wang N."/>
            <person name="Rubio M."/>
            <person name="Liu C."/>
            <person name="Kukat C."/>
            <person name="Ruiz D."/>
            <person name="Huettel B."/>
            <person name="Schneeberger K."/>
        </authorList>
    </citation>
    <scope>NUCLEOTIDE SEQUENCE [LARGE SCALE GENOMIC DNA]</scope>
    <source>
        <strain evidence="2">cv. Rojo Pasion</strain>
    </source>
</reference>